<evidence type="ECO:0000256" key="1">
    <source>
        <dbReference type="ARBA" id="ARBA00007261"/>
    </source>
</evidence>
<keyword evidence="2 8" id="KW-0645">Protease</keyword>
<evidence type="ECO:0000259" key="7">
    <source>
        <dbReference type="Pfam" id="PF05193"/>
    </source>
</evidence>
<dbReference type="InterPro" id="IPR011249">
    <property type="entry name" value="Metalloenz_LuxS/M16"/>
</dbReference>
<comment type="similarity">
    <text evidence="1">Belongs to the peptidase M16 family.</text>
</comment>
<evidence type="ECO:0000313" key="9">
    <source>
        <dbReference type="Proteomes" id="UP000267187"/>
    </source>
</evidence>
<dbReference type="OrthoDB" id="9811314at2"/>
<keyword evidence="4" id="KW-0862">Zinc</keyword>
<evidence type="ECO:0000259" key="6">
    <source>
        <dbReference type="Pfam" id="PF00675"/>
    </source>
</evidence>
<dbReference type="InterPro" id="IPR011765">
    <property type="entry name" value="Pept_M16_N"/>
</dbReference>
<dbReference type="RefSeq" id="WP_121875603.1">
    <property type="nucleotide sequence ID" value="NZ_REFJ01000001.1"/>
</dbReference>
<evidence type="ECO:0000313" key="8">
    <source>
        <dbReference type="EMBL" id="RMA82258.1"/>
    </source>
</evidence>
<feature type="domain" description="Peptidase M16 C-terminal" evidence="7">
    <location>
        <begin position="680"/>
        <end position="857"/>
    </location>
</feature>
<dbReference type="InterPro" id="IPR007863">
    <property type="entry name" value="Peptidase_M16_C"/>
</dbReference>
<reference evidence="8 9" key="1">
    <citation type="submission" date="2018-10" db="EMBL/GenBank/DDBJ databases">
        <title>Genomic Encyclopedia of Type Strains, Phase IV (KMG-IV): sequencing the most valuable type-strain genomes for metagenomic binning, comparative biology and taxonomic classification.</title>
        <authorList>
            <person name="Goeker M."/>
        </authorList>
    </citation>
    <scope>NUCLEOTIDE SEQUENCE [LARGE SCALE GENOMIC DNA]</scope>
    <source>
        <strain evidence="8 9">DSM 25080</strain>
    </source>
</reference>
<dbReference type="Gene3D" id="3.30.830.10">
    <property type="entry name" value="Metalloenzyme, LuxS/M16 peptidase-like"/>
    <property type="match status" value="4"/>
</dbReference>
<dbReference type="GO" id="GO:0046872">
    <property type="term" value="F:metal ion binding"/>
    <property type="evidence" value="ECO:0007669"/>
    <property type="project" value="InterPro"/>
</dbReference>
<gene>
    <name evidence="8" type="ORF">DFR27_0206</name>
</gene>
<name>A0A3M0AHM2_9GAMM</name>
<dbReference type="EMBL" id="REFJ01000001">
    <property type="protein sequence ID" value="RMA82258.1"/>
    <property type="molecule type" value="Genomic_DNA"/>
</dbReference>
<keyword evidence="9" id="KW-1185">Reference proteome</keyword>
<dbReference type="PANTHER" id="PTHR43690:SF35">
    <property type="entry name" value="NON-CATALYTIC MEMBER OF PEPTIDASE SUBFAMILY M16B-RELATED"/>
    <property type="match status" value="1"/>
</dbReference>
<feature type="domain" description="Peptidase M16 C-terminal" evidence="7">
    <location>
        <begin position="218"/>
        <end position="390"/>
    </location>
</feature>
<evidence type="ECO:0000256" key="3">
    <source>
        <dbReference type="ARBA" id="ARBA00022801"/>
    </source>
</evidence>
<dbReference type="InterPro" id="IPR050626">
    <property type="entry name" value="Peptidase_M16"/>
</dbReference>
<keyword evidence="5" id="KW-0482">Metalloprotease</keyword>
<dbReference type="Pfam" id="PF00675">
    <property type="entry name" value="Peptidase_M16"/>
    <property type="match status" value="2"/>
</dbReference>
<keyword evidence="3" id="KW-0378">Hydrolase</keyword>
<dbReference type="PROSITE" id="PS51257">
    <property type="entry name" value="PROKAR_LIPOPROTEIN"/>
    <property type="match status" value="1"/>
</dbReference>
<protein>
    <submittedName>
        <fullName evidence="8">Zinc protease</fullName>
    </submittedName>
</protein>
<comment type="caution">
    <text evidence="8">The sequence shown here is derived from an EMBL/GenBank/DDBJ whole genome shotgun (WGS) entry which is preliminary data.</text>
</comment>
<dbReference type="Proteomes" id="UP000267187">
    <property type="component" value="Unassembled WGS sequence"/>
</dbReference>
<evidence type="ECO:0000256" key="4">
    <source>
        <dbReference type="ARBA" id="ARBA00022833"/>
    </source>
</evidence>
<sequence length="947" mass="103468">MKKLLAFSLAIFVVTGCQQNNSSDELVLPAGVRLVETVNSTPDDVVISYQKFELDNGLTVVLHQDLSDPLVDVDVTYHVGSAREQVGYSGFAHFFEHMMFQGSEHVADEEHFGIITESGGTLNGTTNSDRTNYFNTAPSNQLATLLWLESDRMGFLLDAITEETFENQRETVKNERGQRVDNAPYGRVWETMAMHTYPAGHPYSWPVIGHMDDLNRAQVDAVKQFFLRWYGPNNATLTIGGDIDVSETLEMVVKYFGSIPAGPEVEKMPAMPAVLDSDRYATLEDRIFMPALAMSFPTVSLFDQDEPALDAAAKIIGQGASSILYKNLVQTGRALSASLNHSCSELACTMTAIVVQNRQTGENLADMEQAVRESFDEFVARGVSDDDVARFITDVERSQVFGLQSVSGKVRQLAYYETFLGTPNGMANELSRYRAVTADQVTDAFNRFIVGKPAVIVSVVPMGMTELAAGADNHEVEQLAPEEPMSGLAFRPATDSFDRSARPAVPNAKPISLPTIWEGELANGVRVLGVTNTETPTSRVVVGFEVGQRDLEPGQEGLSSFTAALMSEATTNYSLAELDAMQERIGASVGFNMSDYQASASLSVLTDTLDGGMEILVERLLNPAFNEADVERIRGEILQGIQQSKTSGPALAQDALNQAMGKPSNPLAHPSSGTTESVSNISRDDLVSFYSANFPEQMAIVLVSSNLSQEEVLSALSPLGEIAVAMQERPIEQISWQAPEANTIYFMDKPEAAQSSIRIATNGPLWDVNGDYWHAQLMNFNLGGNFNSRINQNLREDKGYTYGARSGFSGDMETGTFIVSAEVRADSTLASIQEVLAELAAFKAEGMTEAELNFMRSAYSQRDARAYETPSQKLRLISQMATYNVDASYLDQRNEALANAQLNELNALANRLITDDRLAIVVVGDKATVYEDLQALGLPIVELQPTE</sequence>
<feature type="domain" description="Peptidase M16 N-terminal" evidence="6">
    <location>
        <begin position="527"/>
        <end position="661"/>
    </location>
</feature>
<dbReference type="PANTHER" id="PTHR43690">
    <property type="entry name" value="NARDILYSIN"/>
    <property type="match status" value="1"/>
</dbReference>
<evidence type="ECO:0000256" key="5">
    <source>
        <dbReference type="ARBA" id="ARBA00023049"/>
    </source>
</evidence>
<proteinExistence type="inferred from homology"/>
<dbReference type="AlphaFoldDB" id="A0A3M0AHM2"/>
<feature type="domain" description="Peptidase M16 N-terminal" evidence="6">
    <location>
        <begin position="60"/>
        <end position="184"/>
    </location>
</feature>
<dbReference type="Pfam" id="PF05193">
    <property type="entry name" value="Peptidase_M16_C"/>
    <property type="match status" value="2"/>
</dbReference>
<evidence type="ECO:0000256" key="2">
    <source>
        <dbReference type="ARBA" id="ARBA00022670"/>
    </source>
</evidence>
<dbReference type="GO" id="GO:0006508">
    <property type="term" value="P:proteolysis"/>
    <property type="evidence" value="ECO:0007669"/>
    <property type="project" value="UniProtKB-KW"/>
</dbReference>
<organism evidence="8 9">
    <name type="scientific">Umboniibacter marinipuniceus</name>
    <dbReference type="NCBI Taxonomy" id="569599"/>
    <lineage>
        <taxon>Bacteria</taxon>
        <taxon>Pseudomonadati</taxon>
        <taxon>Pseudomonadota</taxon>
        <taxon>Gammaproteobacteria</taxon>
        <taxon>Cellvibrionales</taxon>
        <taxon>Cellvibrionaceae</taxon>
        <taxon>Umboniibacter</taxon>
    </lineage>
</organism>
<dbReference type="GO" id="GO:0008237">
    <property type="term" value="F:metallopeptidase activity"/>
    <property type="evidence" value="ECO:0007669"/>
    <property type="project" value="UniProtKB-KW"/>
</dbReference>
<dbReference type="SUPFAM" id="SSF63411">
    <property type="entry name" value="LuxS/MPP-like metallohydrolase"/>
    <property type="match status" value="4"/>
</dbReference>
<accession>A0A3M0AHM2</accession>